<evidence type="ECO:0000256" key="2">
    <source>
        <dbReference type="ARBA" id="ARBA00022692"/>
    </source>
</evidence>
<dbReference type="InterPro" id="IPR049453">
    <property type="entry name" value="Memb_transporter_dom"/>
</dbReference>
<dbReference type="Pfam" id="PF10334">
    <property type="entry name" value="BRE4"/>
    <property type="match status" value="1"/>
</dbReference>
<feature type="compositionally biased region" description="Basic residues" evidence="5">
    <location>
        <begin position="414"/>
        <end position="430"/>
    </location>
</feature>
<evidence type="ECO:0000259" key="9">
    <source>
        <dbReference type="Pfam" id="PF13515"/>
    </source>
</evidence>
<keyword evidence="11" id="KW-1185">Reference proteome</keyword>
<feature type="transmembrane region" description="Helical" evidence="6">
    <location>
        <begin position="690"/>
        <end position="709"/>
    </location>
</feature>
<dbReference type="EMBL" id="JAWWNJ010000017">
    <property type="protein sequence ID" value="KAK7037960.1"/>
    <property type="molecule type" value="Genomic_DNA"/>
</dbReference>
<evidence type="ECO:0000256" key="4">
    <source>
        <dbReference type="ARBA" id="ARBA00023136"/>
    </source>
</evidence>
<feature type="domain" description="DUF2421" evidence="7">
    <location>
        <begin position="862"/>
        <end position="1075"/>
    </location>
</feature>
<feature type="region of interest" description="Disordered" evidence="5">
    <location>
        <begin position="1"/>
        <end position="34"/>
    </location>
</feature>
<name>A0AAW0CI85_9AGAR</name>
<evidence type="ECO:0000313" key="10">
    <source>
        <dbReference type="EMBL" id="KAK7037960.1"/>
    </source>
</evidence>
<evidence type="ECO:0000313" key="11">
    <source>
        <dbReference type="Proteomes" id="UP001362999"/>
    </source>
</evidence>
<feature type="transmembrane region" description="Helical" evidence="6">
    <location>
        <begin position="836"/>
        <end position="855"/>
    </location>
</feature>
<evidence type="ECO:0000256" key="5">
    <source>
        <dbReference type="SAM" id="MobiDB-lite"/>
    </source>
</evidence>
<comment type="caution">
    <text evidence="10">The sequence shown here is derived from an EMBL/GenBank/DDBJ whole genome shotgun (WGS) entry which is preliminary data.</text>
</comment>
<evidence type="ECO:0000259" key="8">
    <source>
        <dbReference type="Pfam" id="PF10337"/>
    </source>
</evidence>
<evidence type="ECO:0000256" key="1">
    <source>
        <dbReference type="ARBA" id="ARBA00004141"/>
    </source>
</evidence>
<feature type="transmembrane region" description="Helical" evidence="6">
    <location>
        <begin position="743"/>
        <end position="764"/>
    </location>
</feature>
<feature type="region of interest" description="Disordered" evidence="5">
    <location>
        <begin position="375"/>
        <end position="430"/>
    </location>
</feature>
<dbReference type="PANTHER" id="PTHR37994">
    <property type="entry name" value="ARAE_2_N DOMAIN-CONTAINING PROTEIN-RELATED"/>
    <property type="match status" value="1"/>
</dbReference>
<protein>
    <recommendedName>
        <fullName evidence="12">ER transporter 6TM N-terminal domain-containing protein</fullName>
    </recommendedName>
</protein>
<feature type="domain" description="Putative ER transporter 6TM N-terminal" evidence="8">
    <location>
        <begin position="57"/>
        <end position="157"/>
    </location>
</feature>
<evidence type="ECO:0008006" key="12">
    <source>
        <dbReference type="Google" id="ProtNLM"/>
    </source>
</evidence>
<dbReference type="Pfam" id="PF13515">
    <property type="entry name" value="FUSC_2"/>
    <property type="match status" value="1"/>
</dbReference>
<organism evidence="10 11">
    <name type="scientific">Favolaschia claudopus</name>
    <dbReference type="NCBI Taxonomy" id="2862362"/>
    <lineage>
        <taxon>Eukaryota</taxon>
        <taxon>Fungi</taxon>
        <taxon>Dikarya</taxon>
        <taxon>Basidiomycota</taxon>
        <taxon>Agaricomycotina</taxon>
        <taxon>Agaricomycetes</taxon>
        <taxon>Agaricomycetidae</taxon>
        <taxon>Agaricales</taxon>
        <taxon>Marasmiineae</taxon>
        <taxon>Mycenaceae</taxon>
        <taxon>Favolaschia</taxon>
    </lineage>
</organism>
<proteinExistence type="predicted"/>
<evidence type="ECO:0000259" key="7">
    <source>
        <dbReference type="Pfam" id="PF10334"/>
    </source>
</evidence>
<dbReference type="Pfam" id="PF10337">
    <property type="entry name" value="ArAE_2_N"/>
    <property type="match status" value="2"/>
</dbReference>
<feature type="domain" description="Integral membrane bound transporter" evidence="9">
    <location>
        <begin position="719"/>
        <end position="847"/>
    </location>
</feature>
<accession>A0AAW0CI85</accession>
<comment type="subcellular location">
    <subcellularLocation>
        <location evidence="1">Membrane</location>
        <topology evidence="1">Multi-pass membrane protein</topology>
    </subcellularLocation>
</comment>
<evidence type="ECO:0000256" key="3">
    <source>
        <dbReference type="ARBA" id="ARBA00022989"/>
    </source>
</evidence>
<reference evidence="10 11" key="1">
    <citation type="journal article" date="2024" name="J Genomics">
        <title>Draft genome sequencing and assembly of Favolaschia claudopus CIRM-BRFM 2984 isolated from oak limbs.</title>
        <authorList>
            <person name="Navarro D."/>
            <person name="Drula E."/>
            <person name="Chaduli D."/>
            <person name="Cazenave R."/>
            <person name="Ahrendt S."/>
            <person name="Wang J."/>
            <person name="Lipzen A."/>
            <person name="Daum C."/>
            <person name="Barry K."/>
            <person name="Grigoriev I.V."/>
            <person name="Favel A."/>
            <person name="Rosso M.N."/>
            <person name="Martin F."/>
        </authorList>
    </citation>
    <scope>NUCLEOTIDE SEQUENCE [LARGE SCALE GENOMIC DNA]</scope>
    <source>
        <strain evidence="10 11">CIRM-BRFM 2984</strain>
    </source>
</reference>
<feature type="compositionally biased region" description="Basic and acidic residues" evidence="5">
    <location>
        <begin position="11"/>
        <end position="28"/>
    </location>
</feature>
<feature type="domain" description="Putative ER transporter 6TM N-terminal" evidence="8">
    <location>
        <begin position="234"/>
        <end position="554"/>
    </location>
</feature>
<keyword evidence="3 6" id="KW-1133">Transmembrane helix</keyword>
<evidence type="ECO:0000256" key="6">
    <source>
        <dbReference type="SAM" id="Phobius"/>
    </source>
</evidence>
<dbReference type="AlphaFoldDB" id="A0AAW0CI85"/>
<gene>
    <name evidence="10" type="ORF">R3P38DRAFT_3391376</name>
</gene>
<feature type="transmembrane region" description="Helical" evidence="6">
    <location>
        <begin position="770"/>
        <end position="788"/>
    </location>
</feature>
<dbReference type="GO" id="GO:0016020">
    <property type="term" value="C:membrane"/>
    <property type="evidence" value="ECO:0007669"/>
    <property type="project" value="UniProtKB-SubCell"/>
</dbReference>
<dbReference type="Proteomes" id="UP001362999">
    <property type="component" value="Unassembled WGS sequence"/>
</dbReference>
<dbReference type="InterPro" id="IPR018820">
    <property type="entry name" value="BRE4-related_DUF2421"/>
</dbReference>
<sequence length="1108" mass="124971">MSEPSPIRSVAEIEKNEPRTTSESDSHAPDSSAGSTLTKKFTLFNIFRRVHWPQTLQWVPDNFTWPKLKPIIRSAIAAWLSTVLFLVPAVEKKILGQAGFLIVITAFMSPPSDSFIAVVERESMILLFVSAAWGWSCLGIKLADLARVNRNPQATLLDAVTGQYLEVAILMHPALLEAVCHLWCLHLSGKHNHTVYQSSIYPKSNICLLTSLSLCICHSQLPHCFRFRSIRKTGQAIVLPIAFHSAMAILTSIVIFPSSVSAQFTTQLALVIEPLAKAFELHQTALRKDPYSPQFFSAVDTISALVAKSEASLAPLGASARLLGRDLVYARFPPPDFSELHSVAKRMAVRANGMTRYFTLLDSLKDKYSVTPVTSRVGTPVPGSPAVSRPPSPPRTPVHEKEESEVDSPVTPTRRSRHPHHHHAHHHSHRHHLYNSLLHLSLAPKKTEHAVGVFESHRFLDLETRLHHPEIEAHTKETNQLLSESCTPLLKSCQVSVDWIQDWLRFVRRGSLARLIGGAKQQRALEQRMTELDTIRKDLSTVLDEFKNNKRHHVLRPWNPFLDSDIEVEKDMPPHRHLFHCYVYQYHLLQMATNVKTMLETIHKMELDHKEMRLWTPAHSLLVDRHWHLFEINEDEEDPERIQGFPPGAEGDDLGMARGRDPDALPPRNWFEWIMRSIYRAFAELGRGNTLYAIKAAVLTVVLCVPLLLQSSAQFAYENRFVWAVFMGQSTLSRFRGDTLFGLSARVLSTFLGVVLGMVMWYISSGSGEGNAYGLAAVCAVTYPFFFYGRIYYAGPPMKVIIFFITAILVIGYSYQDAHIFAPGNPGVGWEVAWRRFLLVTAGVVAAGLFSLLPPSTTIRHYERRAMSTTVRHIGSLYCDIISYANLRNDMDPQEIVTGLIAIRSKILRSIALKSNAIYEFSMRGRWPARRYQKVMELQLELAYSLSHLFSVVEHMDPAWTRAFLRRTRLLDSDFQGDVLAVISMINTSLRTGCALPQITPCPLIDRFRGHMNLGLHVMNQESEDDYGIPRTLTLETLQNEQYMKFCCGIATTYGIISRLDRLMVNVKEIVGEQYHIHGAGVSLPTRVASGIPLGSRTNTLDYRAPAV</sequence>
<keyword evidence="2 6" id="KW-0812">Transmembrane</keyword>
<keyword evidence="4 6" id="KW-0472">Membrane</keyword>
<dbReference type="PANTHER" id="PTHR37994:SF1">
    <property type="entry name" value="ER TRANSPORTER 6TM N-TERMINAL DOMAIN-CONTAINING PROTEIN"/>
    <property type="match status" value="1"/>
</dbReference>
<feature type="transmembrane region" description="Helical" evidence="6">
    <location>
        <begin position="800"/>
        <end position="816"/>
    </location>
</feature>
<dbReference type="InterPro" id="IPR018823">
    <property type="entry name" value="ArAE_2_N"/>
</dbReference>